<keyword evidence="1 3" id="KW-0547">Nucleotide-binding</keyword>
<dbReference type="Proteomes" id="UP001182556">
    <property type="component" value="Unassembled WGS sequence"/>
</dbReference>
<evidence type="ECO:0000313" key="6">
    <source>
        <dbReference type="EMBL" id="KAK1927472.1"/>
    </source>
</evidence>
<feature type="region of interest" description="Disordered" evidence="4">
    <location>
        <begin position="410"/>
        <end position="515"/>
    </location>
</feature>
<dbReference type="AlphaFoldDB" id="A0AAD9L9G7"/>
<evidence type="ECO:0000256" key="1">
    <source>
        <dbReference type="ARBA" id="ARBA00022741"/>
    </source>
</evidence>
<evidence type="ECO:0000259" key="5">
    <source>
        <dbReference type="PROSITE" id="PS50011"/>
    </source>
</evidence>
<accession>A0AAD9L9G7</accession>
<dbReference type="InterPro" id="IPR011009">
    <property type="entry name" value="Kinase-like_dom_sf"/>
</dbReference>
<dbReference type="EMBL" id="JAODAN010000001">
    <property type="protein sequence ID" value="KAK1927472.1"/>
    <property type="molecule type" value="Genomic_DNA"/>
</dbReference>
<proteinExistence type="predicted"/>
<dbReference type="Gene3D" id="1.10.510.10">
    <property type="entry name" value="Transferase(Phosphotransferase) domain 1"/>
    <property type="match status" value="1"/>
</dbReference>
<dbReference type="SUPFAM" id="SSF56112">
    <property type="entry name" value="Protein kinase-like (PK-like)"/>
    <property type="match status" value="1"/>
</dbReference>
<dbReference type="InterPro" id="IPR008271">
    <property type="entry name" value="Ser/Thr_kinase_AS"/>
</dbReference>
<feature type="binding site" evidence="3">
    <location>
        <position position="44"/>
    </location>
    <ligand>
        <name>ATP</name>
        <dbReference type="ChEBI" id="CHEBI:30616"/>
    </ligand>
</feature>
<protein>
    <submittedName>
        <fullName evidence="6">Kinase-like domain-containing protein</fullName>
    </submittedName>
</protein>
<dbReference type="PROSITE" id="PS00107">
    <property type="entry name" value="PROTEIN_KINASE_ATP"/>
    <property type="match status" value="1"/>
</dbReference>
<dbReference type="PROSITE" id="PS00108">
    <property type="entry name" value="PROTEIN_KINASE_ST"/>
    <property type="match status" value="1"/>
</dbReference>
<dbReference type="PANTHER" id="PTHR24346:SF30">
    <property type="entry name" value="MATERNAL EMBRYONIC LEUCINE ZIPPER KINASE"/>
    <property type="match status" value="1"/>
</dbReference>
<dbReference type="GO" id="GO:0005737">
    <property type="term" value="C:cytoplasm"/>
    <property type="evidence" value="ECO:0007669"/>
    <property type="project" value="TreeGrafter"/>
</dbReference>
<name>A0AAD9L9G7_PAPLA</name>
<organism evidence="6 7">
    <name type="scientific">Papiliotrema laurentii</name>
    <name type="common">Cryptococcus laurentii</name>
    <dbReference type="NCBI Taxonomy" id="5418"/>
    <lineage>
        <taxon>Eukaryota</taxon>
        <taxon>Fungi</taxon>
        <taxon>Dikarya</taxon>
        <taxon>Basidiomycota</taxon>
        <taxon>Agaricomycotina</taxon>
        <taxon>Tremellomycetes</taxon>
        <taxon>Tremellales</taxon>
        <taxon>Rhynchogastremaceae</taxon>
        <taxon>Papiliotrema</taxon>
    </lineage>
</organism>
<dbReference type="GO" id="GO:0035556">
    <property type="term" value="P:intracellular signal transduction"/>
    <property type="evidence" value="ECO:0007669"/>
    <property type="project" value="TreeGrafter"/>
</dbReference>
<comment type="caution">
    <text evidence="6">The sequence shown here is derived from an EMBL/GenBank/DDBJ whole genome shotgun (WGS) entry which is preliminary data.</text>
</comment>
<dbReference type="PROSITE" id="PS50011">
    <property type="entry name" value="PROTEIN_KINASE_DOM"/>
    <property type="match status" value="1"/>
</dbReference>
<evidence type="ECO:0000256" key="4">
    <source>
        <dbReference type="SAM" id="MobiDB-lite"/>
    </source>
</evidence>
<dbReference type="InterPro" id="IPR017441">
    <property type="entry name" value="Protein_kinase_ATP_BS"/>
</dbReference>
<evidence type="ECO:0000256" key="3">
    <source>
        <dbReference type="PROSITE-ProRule" id="PRU10141"/>
    </source>
</evidence>
<dbReference type="InterPro" id="IPR000719">
    <property type="entry name" value="Prot_kinase_dom"/>
</dbReference>
<gene>
    <name evidence="6" type="ORF">DB88DRAFT_515555</name>
</gene>
<dbReference type="SMART" id="SM00220">
    <property type="entry name" value="S_TKc"/>
    <property type="match status" value="1"/>
</dbReference>
<dbReference type="PANTHER" id="PTHR24346">
    <property type="entry name" value="MAP/MICROTUBULE AFFINITY-REGULATING KINASE"/>
    <property type="match status" value="1"/>
</dbReference>
<dbReference type="Pfam" id="PF00069">
    <property type="entry name" value="Pkinase"/>
    <property type="match status" value="1"/>
</dbReference>
<keyword evidence="2 3" id="KW-0067">ATP-binding</keyword>
<dbReference type="Gene3D" id="3.30.200.20">
    <property type="entry name" value="Phosphorylase Kinase, domain 1"/>
    <property type="match status" value="1"/>
</dbReference>
<keyword evidence="6" id="KW-0418">Kinase</keyword>
<feature type="compositionally biased region" description="Basic residues" evidence="4">
    <location>
        <begin position="494"/>
        <end position="508"/>
    </location>
</feature>
<keyword evidence="6" id="KW-0808">Transferase</keyword>
<dbReference type="GO" id="GO:0005524">
    <property type="term" value="F:ATP binding"/>
    <property type="evidence" value="ECO:0007669"/>
    <property type="project" value="UniProtKB-UniRule"/>
</dbReference>
<dbReference type="GO" id="GO:0004674">
    <property type="term" value="F:protein serine/threonine kinase activity"/>
    <property type="evidence" value="ECO:0007669"/>
    <property type="project" value="TreeGrafter"/>
</dbReference>
<evidence type="ECO:0000313" key="7">
    <source>
        <dbReference type="Proteomes" id="UP001182556"/>
    </source>
</evidence>
<sequence length="598" mass="66656">MEAQTPRTTLTSIGGWKLGRTLGRGAYAHVRLATHSNGHKAACKILPALHRSGDSPATWDEILDAVEAHKEVVLLKALAGAGLRGIVGLEGVIEEGGWTYVFLTLYEKSVSSLNQPWKVDHAVTFFRRLCHTIHSLHLLGVSHEDLKRSNILVDDNGEPIVVDFGFSHFCAERGFVRSAGGTFEYSSPEKIKDHYYDPKANDVWSLGILLIKLLGLPHPFATEQDSPSAKLRERICTEPPRFDWRDLDGDKNLLGDLLSRILDKDPRKRLTIPEVLKHPWLRPRVPDPRPYILPPKRLPADFPPTIPKSILEDVCFLAYLNREFFLCESMRGIKQRILGPVPCWEKRWAGMLGKWTQKEELEWEDVPKKRNQHARRVSGRAVGVNKPLQEIHLSPNRQDSHLVSRGKDEIPLVGTSDKGKNHTSIFPATRGSNKRKGKDNSSKPGQRPLISRMRAKDPVGSVTIRSCINVAPASPPRPNPHPPREPKTPPRATFNHKNHKKVTAKRGRLSPPKSRVISQQILGKRDKDTDVGIRHSQGGPAPAVLSNMQPLLDSAEAKLNALAIPGSSSLQGSSTVIDGEQVAAPVRRSERLKKRVNM</sequence>
<reference evidence="6" key="1">
    <citation type="submission" date="2023-02" db="EMBL/GenBank/DDBJ databases">
        <title>Identification and recombinant expression of a fungal hydrolase from Papiliotrema laurentii that hydrolyzes apple cutin and clears colloidal polyester polyurethane.</title>
        <authorList>
            <consortium name="DOE Joint Genome Institute"/>
            <person name="Roman V.A."/>
            <person name="Bojanowski C."/>
            <person name="Crable B.R."/>
            <person name="Wagner D.N."/>
            <person name="Hung C.S."/>
            <person name="Nadeau L.J."/>
            <person name="Schratz L."/>
            <person name="Haridas S."/>
            <person name="Pangilinan J."/>
            <person name="Lipzen A."/>
            <person name="Na H."/>
            <person name="Yan M."/>
            <person name="Ng V."/>
            <person name="Grigoriev I.V."/>
            <person name="Spatafora J.W."/>
            <person name="Barlow D."/>
            <person name="Biffinger J."/>
            <person name="Kelley-Loughnane N."/>
            <person name="Varaljay V.A."/>
            <person name="Crookes-Goodson W.J."/>
        </authorList>
    </citation>
    <scope>NUCLEOTIDE SEQUENCE</scope>
    <source>
        <strain evidence="6">5307AH</strain>
    </source>
</reference>
<feature type="domain" description="Protein kinase" evidence="5">
    <location>
        <begin position="16"/>
        <end position="281"/>
    </location>
</feature>
<keyword evidence="7" id="KW-1185">Reference proteome</keyword>
<evidence type="ECO:0000256" key="2">
    <source>
        <dbReference type="ARBA" id="ARBA00022840"/>
    </source>
</evidence>